<keyword evidence="3" id="KW-1185">Reference proteome</keyword>
<dbReference type="Gramene" id="AET5Gv20700200.1">
    <property type="protein sequence ID" value="AET5Gv20700200.1"/>
    <property type="gene ID" value="AET5Gv20700200"/>
</dbReference>
<feature type="compositionally biased region" description="Low complexity" evidence="1">
    <location>
        <begin position="148"/>
        <end position="168"/>
    </location>
</feature>
<feature type="region of interest" description="Disordered" evidence="1">
    <location>
        <begin position="129"/>
        <end position="186"/>
    </location>
</feature>
<reference evidence="3" key="1">
    <citation type="journal article" date="2014" name="Science">
        <title>Ancient hybridizations among the ancestral genomes of bread wheat.</title>
        <authorList>
            <consortium name="International Wheat Genome Sequencing Consortium,"/>
            <person name="Marcussen T."/>
            <person name="Sandve S.R."/>
            <person name="Heier L."/>
            <person name="Spannagl M."/>
            <person name="Pfeifer M."/>
            <person name="Jakobsen K.S."/>
            <person name="Wulff B.B."/>
            <person name="Steuernagel B."/>
            <person name="Mayer K.F."/>
            <person name="Olsen O.A."/>
        </authorList>
    </citation>
    <scope>NUCLEOTIDE SEQUENCE [LARGE SCALE GENOMIC DNA]</scope>
    <source>
        <strain evidence="3">cv. AL8/78</strain>
    </source>
</reference>
<dbReference type="EnsemblPlants" id="AET5Gv20700200.1">
    <property type="protein sequence ID" value="AET5Gv20700200.1"/>
    <property type="gene ID" value="AET5Gv20700200"/>
</dbReference>
<dbReference type="Proteomes" id="UP000015105">
    <property type="component" value="Chromosome 5D"/>
</dbReference>
<evidence type="ECO:0000256" key="1">
    <source>
        <dbReference type="SAM" id="MobiDB-lite"/>
    </source>
</evidence>
<evidence type="ECO:0000313" key="3">
    <source>
        <dbReference type="Proteomes" id="UP000015105"/>
    </source>
</evidence>
<reference evidence="2" key="4">
    <citation type="submission" date="2019-03" db="UniProtKB">
        <authorList>
            <consortium name="EnsemblPlants"/>
        </authorList>
    </citation>
    <scope>IDENTIFICATION</scope>
</reference>
<dbReference type="AlphaFoldDB" id="A0A453LBH7"/>
<name>A0A453LBH7_AEGTS</name>
<organism evidence="2 3">
    <name type="scientific">Aegilops tauschii subsp. strangulata</name>
    <name type="common">Goatgrass</name>
    <dbReference type="NCBI Taxonomy" id="200361"/>
    <lineage>
        <taxon>Eukaryota</taxon>
        <taxon>Viridiplantae</taxon>
        <taxon>Streptophyta</taxon>
        <taxon>Embryophyta</taxon>
        <taxon>Tracheophyta</taxon>
        <taxon>Spermatophyta</taxon>
        <taxon>Magnoliopsida</taxon>
        <taxon>Liliopsida</taxon>
        <taxon>Poales</taxon>
        <taxon>Poaceae</taxon>
        <taxon>BOP clade</taxon>
        <taxon>Pooideae</taxon>
        <taxon>Triticodae</taxon>
        <taxon>Triticeae</taxon>
        <taxon>Triticinae</taxon>
        <taxon>Aegilops</taxon>
    </lineage>
</organism>
<proteinExistence type="predicted"/>
<evidence type="ECO:0000313" key="2">
    <source>
        <dbReference type="EnsemblPlants" id="AET5Gv20700200.1"/>
    </source>
</evidence>
<feature type="region of interest" description="Disordered" evidence="1">
    <location>
        <begin position="49"/>
        <end position="95"/>
    </location>
</feature>
<feature type="compositionally biased region" description="Low complexity" evidence="1">
    <location>
        <begin position="53"/>
        <end position="79"/>
    </location>
</feature>
<accession>A0A453LBH7</accession>
<reference evidence="2" key="3">
    <citation type="journal article" date="2017" name="Nature">
        <title>Genome sequence of the progenitor of the wheat D genome Aegilops tauschii.</title>
        <authorList>
            <person name="Luo M.C."/>
            <person name="Gu Y.Q."/>
            <person name="Puiu D."/>
            <person name="Wang H."/>
            <person name="Twardziok S.O."/>
            <person name="Deal K.R."/>
            <person name="Huo N."/>
            <person name="Zhu T."/>
            <person name="Wang L."/>
            <person name="Wang Y."/>
            <person name="McGuire P.E."/>
            <person name="Liu S."/>
            <person name="Long H."/>
            <person name="Ramasamy R.K."/>
            <person name="Rodriguez J.C."/>
            <person name="Van S.L."/>
            <person name="Yuan L."/>
            <person name="Wang Z."/>
            <person name="Xia Z."/>
            <person name="Xiao L."/>
            <person name="Anderson O.D."/>
            <person name="Ouyang S."/>
            <person name="Liang Y."/>
            <person name="Zimin A.V."/>
            <person name="Pertea G."/>
            <person name="Qi P."/>
            <person name="Bennetzen J.L."/>
            <person name="Dai X."/>
            <person name="Dawson M.W."/>
            <person name="Muller H.G."/>
            <person name="Kugler K."/>
            <person name="Rivarola-Duarte L."/>
            <person name="Spannagl M."/>
            <person name="Mayer K.F.X."/>
            <person name="Lu F.H."/>
            <person name="Bevan M.W."/>
            <person name="Leroy P."/>
            <person name="Li P."/>
            <person name="You F.M."/>
            <person name="Sun Q."/>
            <person name="Liu Z."/>
            <person name="Lyons E."/>
            <person name="Wicker T."/>
            <person name="Salzberg S.L."/>
            <person name="Devos K.M."/>
            <person name="Dvorak J."/>
        </authorList>
    </citation>
    <scope>NUCLEOTIDE SEQUENCE [LARGE SCALE GENOMIC DNA]</scope>
    <source>
        <strain evidence="2">cv. AL8/78</strain>
    </source>
</reference>
<feature type="compositionally biased region" description="Basic residues" evidence="1">
    <location>
        <begin position="169"/>
        <end position="180"/>
    </location>
</feature>
<sequence>MTLGCAASGTHPQFHHMNKVNRRWMRVILPFDIQAQLSSLAHICRDERHRSRISSSTSRVAAWTPASRSSSSSAPASAPTQNCNHNTHETRRRNLTTDPKVQMNTTMVGVGALVRQELTTMLRDRTVFSAAAPDERTRRRPWRKRSNAAAAARTAPPAALAAATATATTRRRSHAGRRAATRTGTA</sequence>
<reference evidence="2" key="5">
    <citation type="journal article" date="2021" name="G3 (Bethesda)">
        <title>Aegilops tauschii genome assembly Aet v5.0 features greater sequence contiguity and improved annotation.</title>
        <authorList>
            <person name="Wang L."/>
            <person name="Zhu T."/>
            <person name="Rodriguez J.C."/>
            <person name="Deal K.R."/>
            <person name="Dubcovsky J."/>
            <person name="McGuire P.E."/>
            <person name="Lux T."/>
            <person name="Spannagl M."/>
            <person name="Mayer K.F.X."/>
            <person name="Baldrich P."/>
            <person name="Meyers B.C."/>
            <person name="Huo N."/>
            <person name="Gu Y.Q."/>
            <person name="Zhou H."/>
            <person name="Devos K.M."/>
            <person name="Bennetzen J.L."/>
            <person name="Unver T."/>
            <person name="Budak H."/>
            <person name="Gulick P.J."/>
            <person name="Galiba G."/>
            <person name="Kalapos B."/>
            <person name="Nelson D.R."/>
            <person name="Li P."/>
            <person name="You F.M."/>
            <person name="Luo M.C."/>
            <person name="Dvorak J."/>
        </authorList>
    </citation>
    <scope>NUCLEOTIDE SEQUENCE [LARGE SCALE GENOMIC DNA]</scope>
    <source>
        <strain evidence="2">cv. AL8/78</strain>
    </source>
</reference>
<protein>
    <submittedName>
        <fullName evidence="2">Uncharacterized protein</fullName>
    </submittedName>
</protein>
<reference evidence="3" key="2">
    <citation type="journal article" date="2017" name="Nat. Plants">
        <title>The Aegilops tauschii genome reveals multiple impacts of transposons.</title>
        <authorList>
            <person name="Zhao G."/>
            <person name="Zou C."/>
            <person name="Li K."/>
            <person name="Wang K."/>
            <person name="Li T."/>
            <person name="Gao L."/>
            <person name="Zhang X."/>
            <person name="Wang H."/>
            <person name="Yang Z."/>
            <person name="Liu X."/>
            <person name="Jiang W."/>
            <person name="Mao L."/>
            <person name="Kong X."/>
            <person name="Jiao Y."/>
            <person name="Jia J."/>
        </authorList>
    </citation>
    <scope>NUCLEOTIDE SEQUENCE [LARGE SCALE GENOMIC DNA]</scope>
    <source>
        <strain evidence="3">cv. AL8/78</strain>
    </source>
</reference>